<keyword evidence="6" id="KW-1185">Reference proteome</keyword>
<dbReference type="InterPro" id="IPR051201">
    <property type="entry name" value="Chloro_Bact_Ser_Proteases"/>
</dbReference>
<proteinExistence type="inferred from homology"/>
<keyword evidence="4" id="KW-0720">Serine protease</keyword>
<comment type="similarity">
    <text evidence="1">Belongs to the peptidase S1C family.</text>
</comment>
<sequence length="370" mass="40189">MNWRAILVILGIFLMLGGGVIAYAELKEIVPKQLNGAPLIAVGEKNKSLKDIIFETQKYVVMIETDSGNQGSGFLYNDQGDLITNAHVVSGVRHVRVKTADARELAGEVIGISTEVDVAVVRVPELAGGGGLSLVKFEKASVGDEVLSVGSPLGLHNTVTTGIISGVGRSLQISPYTYNDLYQISTPISHGNSGGPLVDTTSGSVLGINSAGLENSSIGFSIPIVNVLPLIEGWSKEPMTMLPGISLTDDEHVSEEEKQPLDQLASYLVKHFYDAINIGDYVYAYSLLGADWQEGISYVKFRDSYIHMRNISIDDEHISLNEEEAMVTVVLSADERMEGAYKFVKQQITFRVGYDDDQLKLLSSKAKYLQ</sequence>
<evidence type="ECO:0000256" key="3">
    <source>
        <dbReference type="ARBA" id="ARBA00022801"/>
    </source>
</evidence>
<dbReference type="GO" id="GO:0004252">
    <property type="term" value="F:serine-type endopeptidase activity"/>
    <property type="evidence" value="ECO:0007669"/>
    <property type="project" value="InterPro"/>
</dbReference>
<dbReference type="PRINTS" id="PR00834">
    <property type="entry name" value="PROTEASES2C"/>
</dbReference>
<evidence type="ECO:0000256" key="4">
    <source>
        <dbReference type="ARBA" id="ARBA00022825"/>
    </source>
</evidence>
<dbReference type="RefSeq" id="WP_213520615.1">
    <property type="nucleotide sequence ID" value="NZ_BOSE01000018.1"/>
</dbReference>
<dbReference type="GO" id="GO:0006508">
    <property type="term" value="P:proteolysis"/>
    <property type="evidence" value="ECO:0007669"/>
    <property type="project" value="UniProtKB-KW"/>
</dbReference>
<name>A0A919YTA1_9BACL</name>
<dbReference type="Gene3D" id="2.40.10.10">
    <property type="entry name" value="Trypsin-like serine proteases"/>
    <property type="match status" value="2"/>
</dbReference>
<dbReference type="SUPFAM" id="SSF50494">
    <property type="entry name" value="Trypsin-like serine proteases"/>
    <property type="match status" value="1"/>
</dbReference>
<protein>
    <submittedName>
        <fullName evidence="5">Peptidase S1</fullName>
    </submittedName>
</protein>
<dbReference type="Pfam" id="PF13365">
    <property type="entry name" value="Trypsin_2"/>
    <property type="match status" value="1"/>
</dbReference>
<dbReference type="InterPro" id="IPR009003">
    <property type="entry name" value="Peptidase_S1_PA"/>
</dbReference>
<evidence type="ECO:0000256" key="1">
    <source>
        <dbReference type="ARBA" id="ARBA00010541"/>
    </source>
</evidence>
<dbReference type="InterPro" id="IPR043504">
    <property type="entry name" value="Peptidase_S1_PA_chymotrypsin"/>
</dbReference>
<dbReference type="PANTHER" id="PTHR43343:SF3">
    <property type="entry name" value="PROTEASE DO-LIKE 8, CHLOROPLASTIC"/>
    <property type="match status" value="1"/>
</dbReference>
<keyword evidence="3" id="KW-0378">Hydrolase</keyword>
<organism evidence="5 6">
    <name type="scientific">Paenibacillus montaniterrae</name>
    <dbReference type="NCBI Taxonomy" id="429341"/>
    <lineage>
        <taxon>Bacteria</taxon>
        <taxon>Bacillati</taxon>
        <taxon>Bacillota</taxon>
        <taxon>Bacilli</taxon>
        <taxon>Bacillales</taxon>
        <taxon>Paenibacillaceae</taxon>
        <taxon>Paenibacillus</taxon>
    </lineage>
</organism>
<evidence type="ECO:0000313" key="6">
    <source>
        <dbReference type="Proteomes" id="UP000683139"/>
    </source>
</evidence>
<dbReference type="PANTHER" id="PTHR43343">
    <property type="entry name" value="PEPTIDASE S12"/>
    <property type="match status" value="1"/>
</dbReference>
<evidence type="ECO:0000256" key="2">
    <source>
        <dbReference type="ARBA" id="ARBA00022670"/>
    </source>
</evidence>
<comment type="caution">
    <text evidence="5">The sequence shown here is derived from an EMBL/GenBank/DDBJ whole genome shotgun (WGS) entry which is preliminary data.</text>
</comment>
<accession>A0A919YTA1</accession>
<dbReference type="Proteomes" id="UP000683139">
    <property type="component" value="Unassembled WGS sequence"/>
</dbReference>
<reference evidence="5" key="1">
    <citation type="submission" date="2021-03" db="EMBL/GenBank/DDBJ databases">
        <title>Antimicrobial resistance genes in bacteria isolated from Japanese honey, and their potential for conferring macrolide and lincosamide resistance in the American foulbrood pathogen Paenibacillus larvae.</title>
        <authorList>
            <person name="Okamoto M."/>
            <person name="Kumagai M."/>
            <person name="Kanamori H."/>
            <person name="Takamatsu D."/>
        </authorList>
    </citation>
    <scope>NUCLEOTIDE SEQUENCE</scope>
    <source>
        <strain evidence="5">J40TS1</strain>
    </source>
</reference>
<gene>
    <name evidence="5" type="ORF">J40TS1_53050</name>
</gene>
<dbReference type="EMBL" id="BOSE01000018">
    <property type="protein sequence ID" value="GIP19663.1"/>
    <property type="molecule type" value="Genomic_DNA"/>
</dbReference>
<evidence type="ECO:0000313" key="5">
    <source>
        <dbReference type="EMBL" id="GIP19663.1"/>
    </source>
</evidence>
<keyword evidence="2" id="KW-0645">Protease</keyword>
<dbReference type="AlphaFoldDB" id="A0A919YTA1"/>
<dbReference type="InterPro" id="IPR001940">
    <property type="entry name" value="Peptidase_S1C"/>
</dbReference>